<dbReference type="RefSeq" id="WP_229899979.1">
    <property type="nucleotide sequence ID" value="NZ_BMUT01000016.1"/>
</dbReference>
<keyword evidence="1" id="KW-0723">Serine/threonine-protein kinase</keyword>
<dbReference type="Proteomes" id="UP000659223">
    <property type="component" value="Unassembled WGS sequence"/>
</dbReference>
<gene>
    <name evidence="3" type="ORF">GCM10010324_59730</name>
</gene>
<proteinExistence type="predicted"/>
<evidence type="ECO:0000256" key="1">
    <source>
        <dbReference type="ARBA" id="ARBA00022527"/>
    </source>
</evidence>
<feature type="domain" description="Histidine kinase/HSP90-like ATPase" evidence="2">
    <location>
        <begin position="24"/>
        <end position="129"/>
    </location>
</feature>
<evidence type="ECO:0000259" key="2">
    <source>
        <dbReference type="Pfam" id="PF13581"/>
    </source>
</evidence>
<dbReference type="InterPro" id="IPR003594">
    <property type="entry name" value="HATPase_dom"/>
</dbReference>
<accession>A0ABQ2Z6G4</accession>
<evidence type="ECO:0000313" key="3">
    <source>
        <dbReference type="EMBL" id="GGY05036.1"/>
    </source>
</evidence>
<comment type="caution">
    <text evidence="3">The sequence shown here is derived from an EMBL/GenBank/DDBJ whole genome shotgun (WGS) entry which is preliminary data.</text>
</comment>
<name>A0ABQ2Z6G4_9ACTN</name>
<protein>
    <submittedName>
        <fullName evidence="3">ATP-binding protein</fullName>
    </submittedName>
</protein>
<dbReference type="GO" id="GO:0005524">
    <property type="term" value="F:ATP binding"/>
    <property type="evidence" value="ECO:0007669"/>
    <property type="project" value="UniProtKB-KW"/>
</dbReference>
<dbReference type="PANTHER" id="PTHR35526">
    <property type="entry name" value="ANTI-SIGMA-F FACTOR RSBW-RELATED"/>
    <property type="match status" value="1"/>
</dbReference>
<dbReference type="PANTHER" id="PTHR35526:SF3">
    <property type="entry name" value="ANTI-SIGMA-F FACTOR RSBW"/>
    <property type="match status" value="1"/>
</dbReference>
<reference evidence="4" key="1">
    <citation type="journal article" date="2019" name="Int. J. Syst. Evol. Microbiol.">
        <title>The Global Catalogue of Microorganisms (GCM) 10K type strain sequencing project: providing services to taxonomists for standard genome sequencing and annotation.</title>
        <authorList>
            <consortium name="The Broad Institute Genomics Platform"/>
            <consortium name="The Broad Institute Genome Sequencing Center for Infectious Disease"/>
            <person name="Wu L."/>
            <person name="Ma J."/>
        </authorList>
    </citation>
    <scope>NUCLEOTIDE SEQUENCE [LARGE SCALE GENOMIC DNA]</scope>
    <source>
        <strain evidence="4">JCM 4586</strain>
    </source>
</reference>
<sequence length="148" mass="16121">MLLPAPKGVAIPSIEPFEYCLRVPNDARAVPVARTTLRAALSAHGLGELAGRAELLAGEMLTNAIVHTAGDAELRMRWSEWEVLRMTVWDTCAEPPCPRAGHPYADNGRGLKLLQTLADRWNYFSSPRGLSGDEAKAVWCELTRAAPA</sequence>
<dbReference type="Pfam" id="PF13581">
    <property type="entry name" value="HATPase_c_2"/>
    <property type="match status" value="1"/>
</dbReference>
<keyword evidence="1" id="KW-0418">Kinase</keyword>
<dbReference type="InterPro" id="IPR050267">
    <property type="entry name" value="Anti-sigma-factor_SerPK"/>
</dbReference>
<keyword evidence="1" id="KW-0808">Transferase</keyword>
<dbReference type="CDD" id="cd16936">
    <property type="entry name" value="HATPase_RsbW-like"/>
    <property type="match status" value="1"/>
</dbReference>
<dbReference type="InterPro" id="IPR036890">
    <property type="entry name" value="HATPase_C_sf"/>
</dbReference>
<organism evidence="3 4">
    <name type="scientific">Streptomyces hiroshimensis</name>
    <dbReference type="NCBI Taxonomy" id="66424"/>
    <lineage>
        <taxon>Bacteria</taxon>
        <taxon>Bacillati</taxon>
        <taxon>Actinomycetota</taxon>
        <taxon>Actinomycetes</taxon>
        <taxon>Kitasatosporales</taxon>
        <taxon>Streptomycetaceae</taxon>
        <taxon>Streptomyces</taxon>
    </lineage>
</organism>
<keyword evidence="3" id="KW-0547">Nucleotide-binding</keyword>
<keyword evidence="4" id="KW-1185">Reference proteome</keyword>
<keyword evidence="3" id="KW-0067">ATP-binding</keyword>
<evidence type="ECO:0000313" key="4">
    <source>
        <dbReference type="Proteomes" id="UP000659223"/>
    </source>
</evidence>
<dbReference type="Gene3D" id="3.30.565.10">
    <property type="entry name" value="Histidine kinase-like ATPase, C-terminal domain"/>
    <property type="match status" value="1"/>
</dbReference>
<dbReference type="EMBL" id="BMUT01000016">
    <property type="protein sequence ID" value="GGY05036.1"/>
    <property type="molecule type" value="Genomic_DNA"/>
</dbReference>